<dbReference type="GO" id="GO:0005886">
    <property type="term" value="C:plasma membrane"/>
    <property type="evidence" value="ECO:0007669"/>
    <property type="project" value="UniProtKB-SubCell"/>
</dbReference>
<keyword evidence="9" id="KW-1185">Reference proteome</keyword>
<evidence type="ECO:0000256" key="5">
    <source>
        <dbReference type="ARBA" id="ARBA00022989"/>
    </source>
</evidence>
<accession>A0A1I6WEC7</accession>
<feature type="transmembrane region" description="Helical" evidence="7">
    <location>
        <begin position="52"/>
        <end position="70"/>
    </location>
</feature>
<evidence type="ECO:0000256" key="6">
    <source>
        <dbReference type="ARBA" id="ARBA00023136"/>
    </source>
</evidence>
<gene>
    <name evidence="8" type="ORF">SAMN04488050_11925</name>
</gene>
<sequence length="487" mass="52566">MALNSSHSAPDQRQKRGFFTNVAALVLARGFLALSQVLVLPIIARYLTVEEFAIMALAMTVVIFASVLSDGGLGRSLIRTSHYDPVEWSSVFWLLTGLGLGLCAGVLLMAPIWAWYFAEPMLLPIISTLSVLPLMQSISATPNAEIERREHYTALARLQIVAAGTGLLVAVLLALVGAGVWALVGQQVVLAAVRLVGVLYLSEFRPSLSFSRLLLSGHLGFARDTIVTSIISVVQHQSAFVAIGKLLGSFQLGLFAMNQRFSRLPQFGLAGPFSSVVYVRMAKAKESPETIAAIYLAASRLLAAVLIPAMAMIAVSGRDLFGVLLSDKWSHVAPIFALSMPGIVAEAVTITCLVCIFRALGRTDLQVRLVIEGTVLKVVLVVISASVSLEAVACVFTLWALIYIPRGWMLARQVVPISIRACAEVLLRPIAVSVVAVATYVFVHPWHSLAPSSRIVEAMVLALLAYGLLVMLDRQRLRVAVDLFTLR</sequence>
<dbReference type="OrthoDB" id="7605542at2"/>
<protein>
    <submittedName>
        <fullName evidence="8">Membrane protein involved in the export of O-antigen and teichoic acid</fullName>
    </submittedName>
</protein>
<dbReference type="EMBL" id="FOZW01000019">
    <property type="protein sequence ID" value="SFT24335.1"/>
    <property type="molecule type" value="Genomic_DNA"/>
</dbReference>
<dbReference type="PANTHER" id="PTHR30250:SF10">
    <property type="entry name" value="LIPOPOLYSACCHARIDE BIOSYNTHESIS PROTEIN WZXC"/>
    <property type="match status" value="1"/>
</dbReference>
<feature type="transmembrane region" description="Helical" evidence="7">
    <location>
        <begin position="335"/>
        <end position="360"/>
    </location>
</feature>
<keyword evidence="3" id="KW-1003">Cell membrane</keyword>
<feature type="transmembrane region" description="Helical" evidence="7">
    <location>
        <begin position="154"/>
        <end position="175"/>
    </location>
</feature>
<dbReference type="InterPro" id="IPR050833">
    <property type="entry name" value="Poly_Biosynth_Transport"/>
</dbReference>
<evidence type="ECO:0000256" key="1">
    <source>
        <dbReference type="ARBA" id="ARBA00004651"/>
    </source>
</evidence>
<evidence type="ECO:0000256" key="4">
    <source>
        <dbReference type="ARBA" id="ARBA00022692"/>
    </source>
</evidence>
<dbReference type="Proteomes" id="UP000199392">
    <property type="component" value="Unassembled WGS sequence"/>
</dbReference>
<evidence type="ECO:0000256" key="7">
    <source>
        <dbReference type="SAM" id="Phobius"/>
    </source>
</evidence>
<feature type="transmembrane region" description="Helical" evidence="7">
    <location>
        <begin position="380"/>
        <end position="404"/>
    </location>
</feature>
<comment type="subcellular location">
    <subcellularLocation>
        <location evidence="1">Cell membrane</location>
        <topology evidence="1">Multi-pass membrane protein</topology>
    </subcellularLocation>
</comment>
<name>A0A1I6WEC7_9RHOB</name>
<keyword evidence="4 7" id="KW-0812">Transmembrane</keyword>
<dbReference type="RefSeq" id="WP_092430513.1">
    <property type="nucleotide sequence ID" value="NZ_FNCL01000020.1"/>
</dbReference>
<dbReference type="PANTHER" id="PTHR30250">
    <property type="entry name" value="PST FAMILY PREDICTED COLANIC ACID TRANSPORTER"/>
    <property type="match status" value="1"/>
</dbReference>
<proteinExistence type="inferred from homology"/>
<organism evidence="8 9">
    <name type="scientific">Alloyangia pacifica</name>
    <dbReference type="NCBI Taxonomy" id="311180"/>
    <lineage>
        <taxon>Bacteria</taxon>
        <taxon>Pseudomonadati</taxon>
        <taxon>Pseudomonadota</taxon>
        <taxon>Alphaproteobacteria</taxon>
        <taxon>Rhodobacterales</taxon>
        <taxon>Roseobacteraceae</taxon>
        <taxon>Alloyangia</taxon>
    </lineage>
</organism>
<keyword evidence="6 7" id="KW-0472">Membrane</keyword>
<evidence type="ECO:0000256" key="2">
    <source>
        <dbReference type="ARBA" id="ARBA00007430"/>
    </source>
</evidence>
<dbReference type="Pfam" id="PF13440">
    <property type="entry name" value="Polysacc_synt_3"/>
    <property type="match status" value="1"/>
</dbReference>
<evidence type="ECO:0000313" key="8">
    <source>
        <dbReference type="EMBL" id="SFT24335.1"/>
    </source>
</evidence>
<feature type="transmembrane region" description="Helical" evidence="7">
    <location>
        <begin position="455"/>
        <end position="472"/>
    </location>
</feature>
<evidence type="ECO:0000313" key="9">
    <source>
        <dbReference type="Proteomes" id="UP000199392"/>
    </source>
</evidence>
<feature type="transmembrane region" description="Helical" evidence="7">
    <location>
        <begin position="293"/>
        <end position="315"/>
    </location>
</feature>
<feature type="transmembrane region" description="Helical" evidence="7">
    <location>
        <begin position="91"/>
        <end position="116"/>
    </location>
</feature>
<feature type="transmembrane region" description="Helical" evidence="7">
    <location>
        <begin position="21"/>
        <end position="46"/>
    </location>
</feature>
<dbReference type="AlphaFoldDB" id="A0A1I6WEC7"/>
<evidence type="ECO:0000256" key="3">
    <source>
        <dbReference type="ARBA" id="ARBA00022475"/>
    </source>
</evidence>
<comment type="similarity">
    <text evidence="2">Belongs to the polysaccharide synthase family.</text>
</comment>
<keyword evidence="5 7" id="KW-1133">Transmembrane helix</keyword>
<dbReference type="STRING" id="311180.SAMN04488050_11925"/>
<reference evidence="9" key="1">
    <citation type="submission" date="2016-10" db="EMBL/GenBank/DDBJ databases">
        <authorList>
            <person name="Varghese N."/>
            <person name="Submissions S."/>
        </authorList>
    </citation>
    <scope>NUCLEOTIDE SEQUENCE [LARGE SCALE GENOMIC DNA]</scope>
    <source>
        <strain evidence="9">DSM 26894</strain>
    </source>
</reference>